<keyword evidence="3" id="KW-1185">Reference proteome</keyword>
<sequence>MNITDDQKETYRADGAICLRGVFNKHWIDVATEGIERLLANPSDHAEAIKGKTGPGSYFNDFGNWQRIPEFEDFVRNSPAGKLVGQLVGTKRVTFYHEHVLIKEPGTLKETPWHHDQSYYPINGDLVASIWMPLDPVPLETSIQFVKGSHKWGKWFYPRKFESFESYTANKEISGQVFEKVPDIDSEINKHEILSWAVEPGDCVVFHMKALHTAPGNINMERSRRVLSTRWLGDDACIAERPWDLPLPIIGGLSPGDPVVSDMFPTVWSQA</sequence>
<dbReference type="PANTHER" id="PTHR20883">
    <property type="entry name" value="PHYTANOYL-COA DIOXYGENASE DOMAIN CONTAINING 1"/>
    <property type="match status" value="1"/>
</dbReference>
<dbReference type="PANTHER" id="PTHR20883:SF49">
    <property type="entry name" value="PHYTANOYL-COA DIOXYGENASE"/>
    <property type="match status" value="1"/>
</dbReference>
<dbReference type="Gene3D" id="2.60.120.620">
    <property type="entry name" value="q2cbj1_9rhob like domain"/>
    <property type="match status" value="1"/>
</dbReference>
<dbReference type="SUPFAM" id="SSF51197">
    <property type="entry name" value="Clavaminate synthase-like"/>
    <property type="match status" value="1"/>
</dbReference>
<dbReference type="InterPro" id="IPR008775">
    <property type="entry name" value="Phytyl_CoA_dOase-like"/>
</dbReference>
<dbReference type="OrthoDB" id="2382881at2759"/>
<comment type="caution">
    <text evidence="2">The sequence shown here is derived from an EMBL/GenBank/DDBJ whole genome shotgun (WGS) entry which is preliminary data.</text>
</comment>
<dbReference type="EMBL" id="CAIIXF020000007">
    <property type="protein sequence ID" value="CAH1788854.1"/>
    <property type="molecule type" value="Genomic_DNA"/>
</dbReference>
<proteinExistence type="predicted"/>
<protein>
    <submittedName>
        <fullName evidence="2">Uncharacterized protein</fullName>
    </submittedName>
</protein>
<reference evidence="2" key="1">
    <citation type="submission" date="2022-03" db="EMBL/GenBank/DDBJ databases">
        <authorList>
            <person name="Martin C."/>
        </authorList>
    </citation>
    <scope>NUCLEOTIDE SEQUENCE</scope>
</reference>
<name>A0A8J1Y4G5_OWEFU</name>
<evidence type="ECO:0000313" key="2">
    <source>
        <dbReference type="EMBL" id="CAH1788854.1"/>
    </source>
</evidence>
<organism evidence="2 3">
    <name type="scientific">Owenia fusiformis</name>
    <name type="common">Polychaete worm</name>
    <dbReference type="NCBI Taxonomy" id="6347"/>
    <lineage>
        <taxon>Eukaryota</taxon>
        <taxon>Metazoa</taxon>
        <taxon>Spiralia</taxon>
        <taxon>Lophotrochozoa</taxon>
        <taxon>Annelida</taxon>
        <taxon>Polychaeta</taxon>
        <taxon>Sedentaria</taxon>
        <taxon>Canalipalpata</taxon>
        <taxon>Sabellida</taxon>
        <taxon>Oweniida</taxon>
        <taxon>Oweniidae</taxon>
        <taxon>Owenia</taxon>
    </lineage>
</organism>
<gene>
    <name evidence="2" type="ORF">OFUS_LOCUS14308</name>
</gene>
<comment type="cofactor">
    <cofactor evidence="1">
        <name>Fe cation</name>
        <dbReference type="ChEBI" id="CHEBI:24875"/>
    </cofactor>
</comment>
<dbReference type="AlphaFoldDB" id="A0A8J1Y4G5"/>
<evidence type="ECO:0000256" key="1">
    <source>
        <dbReference type="ARBA" id="ARBA00001962"/>
    </source>
</evidence>
<evidence type="ECO:0000313" key="3">
    <source>
        <dbReference type="Proteomes" id="UP000749559"/>
    </source>
</evidence>
<accession>A0A8J1Y4G5</accession>
<dbReference type="Pfam" id="PF05721">
    <property type="entry name" value="PhyH"/>
    <property type="match status" value="1"/>
</dbReference>
<dbReference type="Proteomes" id="UP000749559">
    <property type="component" value="Unassembled WGS sequence"/>
</dbReference>